<dbReference type="EMBL" id="CYZT01000751">
    <property type="protein sequence ID" value="CUQ18633.1"/>
    <property type="molecule type" value="Genomic_DNA"/>
</dbReference>
<protein>
    <submittedName>
        <fullName evidence="1">Uncharacterized protein</fullName>
    </submittedName>
</protein>
<reference evidence="1 2" key="1">
    <citation type="submission" date="2015-09" db="EMBL/GenBank/DDBJ databases">
        <authorList>
            <consortium name="Pathogen Informatics"/>
        </authorList>
    </citation>
    <scope>NUCLEOTIDE SEQUENCE [LARGE SCALE GENOMIC DNA]</scope>
    <source>
        <strain evidence="1 2">2789STDY5608854</strain>
    </source>
</reference>
<sequence>MTLTLMRRRPIFLSSPSTLRETASRNLSRSVLISSMSIVAMTRRSWPKMMSLASSWISWSFRPSRRSAAFCMTPGSVETPTVKRLGTLMRMFWRDRAFSRSTEMDMGVRSRNS</sequence>
<dbReference type="Proteomes" id="UP000095746">
    <property type="component" value="Unassembled WGS sequence"/>
</dbReference>
<accession>A0A174U8C5</accession>
<evidence type="ECO:0000313" key="2">
    <source>
        <dbReference type="Proteomes" id="UP000095746"/>
    </source>
</evidence>
<dbReference type="AlphaFoldDB" id="A0A174U8C5"/>
<proteinExistence type="predicted"/>
<name>A0A174U8C5_FLAPL</name>
<organism evidence="1 2">
    <name type="scientific">Flavonifractor plautii</name>
    <name type="common">Fusobacterium plautii</name>
    <dbReference type="NCBI Taxonomy" id="292800"/>
    <lineage>
        <taxon>Bacteria</taxon>
        <taxon>Bacillati</taxon>
        <taxon>Bacillota</taxon>
        <taxon>Clostridia</taxon>
        <taxon>Eubacteriales</taxon>
        <taxon>Oscillospiraceae</taxon>
        <taxon>Flavonifractor</taxon>
    </lineage>
</organism>
<evidence type="ECO:0000313" key="1">
    <source>
        <dbReference type="EMBL" id="CUQ18633.1"/>
    </source>
</evidence>
<gene>
    <name evidence="1" type="ORF">ERS852411_04077</name>
</gene>